<evidence type="ECO:0000256" key="1">
    <source>
        <dbReference type="SAM" id="SignalP"/>
    </source>
</evidence>
<evidence type="ECO:0000313" key="2">
    <source>
        <dbReference type="EMBL" id="CAB1438272.1"/>
    </source>
</evidence>
<feature type="chain" id="PRO_5040223856" description="Secreted protein" evidence="1">
    <location>
        <begin position="17"/>
        <end position="105"/>
    </location>
</feature>
<sequence>MRSVFGFLIFPSSSLAGLSGPVLGMITALIKDGLAVCESQERLVNKESGHDTNCLVRSVSGVRCHVEDTLCGSLLNHCCCPHGGLPSVHQISLMLVVRGRAHWLE</sequence>
<name>A0A9N7YNF2_PLEPL</name>
<dbReference type="EMBL" id="CADEAL010002129">
    <property type="protein sequence ID" value="CAB1438272.1"/>
    <property type="molecule type" value="Genomic_DNA"/>
</dbReference>
<reference evidence="2" key="1">
    <citation type="submission" date="2020-03" db="EMBL/GenBank/DDBJ databases">
        <authorList>
            <person name="Weist P."/>
        </authorList>
    </citation>
    <scope>NUCLEOTIDE SEQUENCE</scope>
</reference>
<evidence type="ECO:0008006" key="4">
    <source>
        <dbReference type="Google" id="ProtNLM"/>
    </source>
</evidence>
<dbReference type="AlphaFoldDB" id="A0A9N7YNF2"/>
<organism evidence="2 3">
    <name type="scientific">Pleuronectes platessa</name>
    <name type="common">European plaice</name>
    <dbReference type="NCBI Taxonomy" id="8262"/>
    <lineage>
        <taxon>Eukaryota</taxon>
        <taxon>Metazoa</taxon>
        <taxon>Chordata</taxon>
        <taxon>Craniata</taxon>
        <taxon>Vertebrata</taxon>
        <taxon>Euteleostomi</taxon>
        <taxon>Actinopterygii</taxon>
        <taxon>Neopterygii</taxon>
        <taxon>Teleostei</taxon>
        <taxon>Neoteleostei</taxon>
        <taxon>Acanthomorphata</taxon>
        <taxon>Carangaria</taxon>
        <taxon>Pleuronectiformes</taxon>
        <taxon>Pleuronectoidei</taxon>
        <taxon>Pleuronectidae</taxon>
        <taxon>Pleuronectes</taxon>
    </lineage>
</organism>
<proteinExistence type="predicted"/>
<dbReference type="Proteomes" id="UP001153269">
    <property type="component" value="Unassembled WGS sequence"/>
</dbReference>
<feature type="signal peptide" evidence="1">
    <location>
        <begin position="1"/>
        <end position="16"/>
    </location>
</feature>
<accession>A0A9N7YNF2</accession>
<protein>
    <recommendedName>
        <fullName evidence="4">Secreted protein</fullName>
    </recommendedName>
</protein>
<gene>
    <name evidence="2" type="ORF">PLEPLA_LOCUS26217</name>
</gene>
<keyword evidence="1" id="KW-0732">Signal</keyword>
<evidence type="ECO:0000313" key="3">
    <source>
        <dbReference type="Proteomes" id="UP001153269"/>
    </source>
</evidence>
<keyword evidence="3" id="KW-1185">Reference proteome</keyword>
<comment type="caution">
    <text evidence="2">The sequence shown here is derived from an EMBL/GenBank/DDBJ whole genome shotgun (WGS) entry which is preliminary data.</text>
</comment>